<sequence length="179" mass="19794">MAREWHPLAVAQISLRSGQFLLACVSAALYAVDLAKWSSANAHADPNWIYVEFVAVVSIFSCIAQWWLALHRVAASIWDSVIFLFWLVAVAIFGQILSGKPGPEGGYSKGRLSASVSIDTLNMLLWFTSAVVACLCCGPRHQLERKKKLETSGYTEDFASESEKIPEEQPPSYESQLKV</sequence>
<keyword evidence="4" id="KW-1185">Reference proteome</keyword>
<feature type="transmembrane region" description="Helical" evidence="2">
    <location>
        <begin position="20"/>
        <end position="37"/>
    </location>
</feature>
<organism evidence="3 4">
    <name type="scientific">Dactylonectria macrodidyma</name>
    <dbReference type="NCBI Taxonomy" id="307937"/>
    <lineage>
        <taxon>Eukaryota</taxon>
        <taxon>Fungi</taxon>
        <taxon>Dikarya</taxon>
        <taxon>Ascomycota</taxon>
        <taxon>Pezizomycotina</taxon>
        <taxon>Sordariomycetes</taxon>
        <taxon>Hypocreomycetidae</taxon>
        <taxon>Hypocreales</taxon>
        <taxon>Nectriaceae</taxon>
        <taxon>Dactylonectria</taxon>
    </lineage>
</organism>
<dbReference type="Proteomes" id="UP000738349">
    <property type="component" value="Unassembled WGS sequence"/>
</dbReference>
<feature type="transmembrane region" description="Helical" evidence="2">
    <location>
        <begin position="81"/>
        <end position="98"/>
    </location>
</feature>
<name>A0A9P9JGH2_9HYPO</name>
<dbReference type="EMBL" id="JAGMUV010000005">
    <property type="protein sequence ID" value="KAH7157128.1"/>
    <property type="molecule type" value="Genomic_DNA"/>
</dbReference>
<evidence type="ECO:0008006" key="5">
    <source>
        <dbReference type="Google" id="ProtNLM"/>
    </source>
</evidence>
<evidence type="ECO:0000313" key="3">
    <source>
        <dbReference type="EMBL" id="KAH7157128.1"/>
    </source>
</evidence>
<dbReference type="PANTHER" id="PTHR42083:SF1">
    <property type="entry name" value="MARVEL DOMAIN-CONTAINING PROTEIN"/>
    <property type="match status" value="1"/>
</dbReference>
<accession>A0A9P9JGH2</accession>
<keyword evidence="2" id="KW-1133">Transmembrane helix</keyword>
<evidence type="ECO:0000256" key="2">
    <source>
        <dbReference type="SAM" id="Phobius"/>
    </source>
</evidence>
<evidence type="ECO:0000313" key="4">
    <source>
        <dbReference type="Proteomes" id="UP000738349"/>
    </source>
</evidence>
<feature type="transmembrane region" description="Helical" evidence="2">
    <location>
        <begin position="49"/>
        <end position="69"/>
    </location>
</feature>
<keyword evidence="2" id="KW-0812">Transmembrane</keyword>
<proteinExistence type="predicted"/>
<comment type="caution">
    <text evidence="3">The sequence shown here is derived from an EMBL/GenBank/DDBJ whole genome shotgun (WGS) entry which is preliminary data.</text>
</comment>
<evidence type="ECO:0000256" key="1">
    <source>
        <dbReference type="SAM" id="MobiDB-lite"/>
    </source>
</evidence>
<reference evidence="3" key="1">
    <citation type="journal article" date="2021" name="Nat. Commun.">
        <title>Genetic determinants of endophytism in the Arabidopsis root mycobiome.</title>
        <authorList>
            <person name="Mesny F."/>
            <person name="Miyauchi S."/>
            <person name="Thiergart T."/>
            <person name="Pickel B."/>
            <person name="Atanasova L."/>
            <person name="Karlsson M."/>
            <person name="Huettel B."/>
            <person name="Barry K.W."/>
            <person name="Haridas S."/>
            <person name="Chen C."/>
            <person name="Bauer D."/>
            <person name="Andreopoulos W."/>
            <person name="Pangilinan J."/>
            <person name="LaButti K."/>
            <person name="Riley R."/>
            <person name="Lipzen A."/>
            <person name="Clum A."/>
            <person name="Drula E."/>
            <person name="Henrissat B."/>
            <person name="Kohler A."/>
            <person name="Grigoriev I.V."/>
            <person name="Martin F.M."/>
            <person name="Hacquard S."/>
        </authorList>
    </citation>
    <scope>NUCLEOTIDE SEQUENCE</scope>
    <source>
        <strain evidence="3">MPI-CAGE-AT-0147</strain>
    </source>
</reference>
<protein>
    <recommendedName>
        <fullName evidence="5">MARVEL domain-containing protein</fullName>
    </recommendedName>
</protein>
<gene>
    <name evidence="3" type="ORF">EDB81DRAFT_413817</name>
</gene>
<dbReference type="AlphaFoldDB" id="A0A9P9JGH2"/>
<dbReference type="PANTHER" id="PTHR42083">
    <property type="entry name" value="MARVEL DOMAIN-CONTAINING PROTEIN"/>
    <property type="match status" value="1"/>
</dbReference>
<feature type="region of interest" description="Disordered" evidence="1">
    <location>
        <begin position="150"/>
        <end position="179"/>
    </location>
</feature>
<feature type="transmembrane region" description="Helical" evidence="2">
    <location>
        <begin position="118"/>
        <end position="138"/>
    </location>
</feature>
<dbReference type="OrthoDB" id="5363290at2759"/>
<keyword evidence="2" id="KW-0472">Membrane</keyword>